<keyword evidence="6" id="KW-1185">Reference proteome</keyword>
<evidence type="ECO:0000259" key="4">
    <source>
        <dbReference type="Pfam" id="PF00582"/>
    </source>
</evidence>
<keyword evidence="3" id="KW-0067">ATP-binding</keyword>
<evidence type="ECO:0000256" key="2">
    <source>
        <dbReference type="ARBA" id="ARBA00022741"/>
    </source>
</evidence>
<sequence>MSSFKKILVSTDRSELSDRAIHAAIELAQESGAKLIAVTVVKPDPYAGMAGRQSEAIDSHFARQRIEAEACLHDLRAAAESAHIECDVLTKETDTPWEGIVEAAEEEDCDLIVMATRARGLWSTLWRRSQMQAVLANSKRPVLVYR</sequence>
<dbReference type="EMBL" id="JBBUTG010000006">
    <property type="protein sequence ID" value="MEK8031735.1"/>
    <property type="molecule type" value="Genomic_DNA"/>
</dbReference>
<accession>A0ABU9BP43</accession>
<proteinExistence type="inferred from homology"/>
<dbReference type="RefSeq" id="WP_341426117.1">
    <property type="nucleotide sequence ID" value="NZ_JBBUTG010000006.1"/>
</dbReference>
<organism evidence="5 6">
    <name type="scientific">Ideonella lacteola</name>
    <dbReference type="NCBI Taxonomy" id="2984193"/>
    <lineage>
        <taxon>Bacteria</taxon>
        <taxon>Pseudomonadati</taxon>
        <taxon>Pseudomonadota</taxon>
        <taxon>Betaproteobacteria</taxon>
        <taxon>Burkholderiales</taxon>
        <taxon>Sphaerotilaceae</taxon>
        <taxon>Ideonella</taxon>
    </lineage>
</organism>
<dbReference type="Pfam" id="PF00582">
    <property type="entry name" value="Usp"/>
    <property type="match status" value="1"/>
</dbReference>
<dbReference type="Gene3D" id="3.40.50.620">
    <property type="entry name" value="HUPs"/>
    <property type="match status" value="1"/>
</dbReference>
<evidence type="ECO:0000256" key="3">
    <source>
        <dbReference type="ARBA" id="ARBA00022840"/>
    </source>
</evidence>
<dbReference type="InterPro" id="IPR006016">
    <property type="entry name" value="UspA"/>
</dbReference>
<dbReference type="PANTHER" id="PTHR46268:SF27">
    <property type="entry name" value="UNIVERSAL STRESS PROTEIN RV2623"/>
    <property type="match status" value="1"/>
</dbReference>
<evidence type="ECO:0000313" key="5">
    <source>
        <dbReference type="EMBL" id="MEK8031735.1"/>
    </source>
</evidence>
<dbReference type="Proteomes" id="UP001371218">
    <property type="component" value="Unassembled WGS sequence"/>
</dbReference>
<gene>
    <name evidence="5" type="ORF">AACH06_12985</name>
</gene>
<dbReference type="InterPro" id="IPR006015">
    <property type="entry name" value="Universal_stress_UspA"/>
</dbReference>
<dbReference type="CDD" id="cd00293">
    <property type="entry name" value="USP-like"/>
    <property type="match status" value="1"/>
</dbReference>
<comment type="caution">
    <text evidence="5">The sequence shown here is derived from an EMBL/GenBank/DDBJ whole genome shotgun (WGS) entry which is preliminary data.</text>
</comment>
<dbReference type="PANTHER" id="PTHR46268">
    <property type="entry name" value="STRESS RESPONSE PROTEIN NHAX"/>
    <property type="match status" value="1"/>
</dbReference>
<reference evidence="5 6" key="1">
    <citation type="submission" date="2024-04" db="EMBL/GenBank/DDBJ databases">
        <title>Novel species of the genus Ideonella isolated from streams.</title>
        <authorList>
            <person name="Lu H."/>
        </authorList>
    </citation>
    <scope>NUCLEOTIDE SEQUENCE [LARGE SCALE GENOMIC DNA]</scope>
    <source>
        <strain evidence="5 6">DXS29W</strain>
    </source>
</reference>
<feature type="domain" description="UspA" evidence="4">
    <location>
        <begin position="4"/>
        <end position="146"/>
    </location>
</feature>
<evidence type="ECO:0000256" key="1">
    <source>
        <dbReference type="ARBA" id="ARBA00008791"/>
    </source>
</evidence>
<dbReference type="PRINTS" id="PR01438">
    <property type="entry name" value="UNVRSLSTRESS"/>
</dbReference>
<dbReference type="SUPFAM" id="SSF52402">
    <property type="entry name" value="Adenine nucleotide alpha hydrolases-like"/>
    <property type="match status" value="1"/>
</dbReference>
<dbReference type="InterPro" id="IPR014729">
    <property type="entry name" value="Rossmann-like_a/b/a_fold"/>
</dbReference>
<keyword evidence="2" id="KW-0547">Nucleotide-binding</keyword>
<evidence type="ECO:0000313" key="6">
    <source>
        <dbReference type="Proteomes" id="UP001371218"/>
    </source>
</evidence>
<name>A0ABU9BP43_9BURK</name>
<protein>
    <submittedName>
        <fullName evidence="5">Universal stress protein</fullName>
    </submittedName>
</protein>
<comment type="similarity">
    <text evidence="1">Belongs to the universal stress protein A family.</text>
</comment>